<dbReference type="InterPro" id="IPR050113">
    <property type="entry name" value="Ub_conjugating_enzyme"/>
</dbReference>
<feature type="compositionally biased region" description="Polar residues" evidence="4">
    <location>
        <begin position="93"/>
        <end position="102"/>
    </location>
</feature>
<dbReference type="PROSITE" id="PS50127">
    <property type="entry name" value="UBC_2"/>
    <property type="match status" value="1"/>
</dbReference>
<dbReference type="SMART" id="SM00212">
    <property type="entry name" value="UBCc"/>
    <property type="match status" value="1"/>
</dbReference>
<evidence type="ECO:0000256" key="3">
    <source>
        <dbReference type="PROSITE-ProRule" id="PRU10133"/>
    </source>
</evidence>
<dbReference type="GO" id="GO:0016740">
    <property type="term" value="F:transferase activity"/>
    <property type="evidence" value="ECO:0007669"/>
    <property type="project" value="UniProtKB-KW"/>
</dbReference>
<feature type="domain" description="UBC core" evidence="5">
    <location>
        <begin position="415"/>
        <end position="574"/>
    </location>
</feature>
<organism evidence="7">
    <name type="scientific">Haptolina brevifila</name>
    <dbReference type="NCBI Taxonomy" id="156173"/>
    <lineage>
        <taxon>Eukaryota</taxon>
        <taxon>Haptista</taxon>
        <taxon>Haptophyta</taxon>
        <taxon>Prymnesiophyceae</taxon>
        <taxon>Prymnesiales</taxon>
        <taxon>Prymnesiaceae</taxon>
        <taxon>Haptolina</taxon>
    </lineage>
</organism>
<reference evidence="7" key="1">
    <citation type="submission" date="2021-01" db="EMBL/GenBank/DDBJ databases">
        <authorList>
            <person name="Corre E."/>
            <person name="Pelletier E."/>
            <person name="Niang G."/>
            <person name="Scheremetjew M."/>
            <person name="Finn R."/>
            <person name="Kale V."/>
            <person name="Holt S."/>
            <person name="Cochrane G."/>
            <person name="Meng A."/>
            <person name="Brown T."/>
            <person name="Cohen L."/>
        </authorList>
    </citation>
    <scope>NUCLEOTIDE SEQUENCE</scope>
    <source>
        <strain evidence="7">UTEX LB 985</strain>
    </source>
</reference>
<name>A0A7S2H8K1_9EUKA</name>
<dbReference type="Gene3D" id="3.10.110.10">
    <property type="entry name" value="Ubiquitin Conjugating Enzyme"/>
    <property type="match status" value="1"/>
</dbReference>
<dbReference type="PROSITE" id="PS00183">
    <property type="entry name" value="UBC_1"/>
    <property type="match status" value="1"/>
</dbReference>
<accession>A0A7S2H8K1</accession>
<protein>
    <recommendedName>
        <fullName evidence="8">UBC core domain-containing protein</fullName>
    </recommendedName>
</protein>
<evidence type="ECO:0000259" key="5">
    <source>
        <dbReference type="PROSITE" id="PS50127"/>
    </source>
</evidence>
<dbReference type="Gene3D" id="3.40.50.410">
    <property type="entry name" value="von Willebrand factor, type A domain"/>
    <property type="match status" value="1"/>
</dbReference>
<dbReference type="Pfam" id="PF00179">
    <property type="entry name" value="UQ_con"/>
    <property type="match status" value="1"/>
</dbReference>
<evidence type="ECO:0008006" key="8">
    <source>
        <dbReference type="Google" id="ProtNLM"/>
    </source>
</evidence>
<proteinExistence type="predicted"/>
<dbReference type="InterPro" id="IPR023313">
    <property type="entry name" value="UBQ-conjugating_AS"/>
</dbReference>
<feature type="compositionally biased region" description="Pro residues" evidence="4">
    <location>
        <begin position="15"/>
        <end position="24"/>
    </location>
</feature>
<dbReference type="CDD" id="cd00198">
    <property type="entry name" value="vWFA"/>
    <property type="match status" value="1"/>
</dbReference>
<dbReference type="PROSITE" id="PS50234">
    <property type="entry name" value="VWFA"/>
    <property type="match status" value="1"/>
</dbReference>
<evidence type="ECO:0000259" key="6">
    <source>
        <dbReference type="PROSITE" id="PS50234"/>
    </source>
</evidence>
<dbReference type="PANTHER" id="PTHR24067">
    <property type="entry name" value="UBIQUITIN-CONJUGATING ENZYME E2"/>
    <property type="match status" value="1"/>
</dbReference>
<dbReference type="InterPro" id="IPR000608">
    <property type="entry name" value="UBC"/>
</dbReference>
<keyword evidence="1" id="KW-0808">Transferase</keyword>
<dbReference type="Pfam" id="PF00092">
    <property type="entry name" value="VWA"/>
    <property type="match status" value="1"/>
</dbReference>
<dbReference type="InterPro" id="IPR016135">
    <property type="entry name" value="UBQ-conjugating_enzyme/RWD"/>
</dbReference>
<dbReference type="InterPro" id="IPR002035">
    <property type="entry name" value="VWF_A"/>
</dbReference>
<dbReference type="EMBL" id="HBGU01047017">
    <property type="protein sequence ID" value="CAD9483582.1"/>
    <property type="molecule type" value="Transcribed_RNA"/>
</dbReference>
<evidence type="ECO:0000256" key="2">
    <source>
        <dbReference type="ARBA" id="ARBA00022786"/>
    </source>
</evidence>
<gene>
    <name evidence="7" type="ORF">CBRE1094_LOCUS25583</name>
</gene>
<keyword evidence="2" id="KW-0833">Ubl conjugation pathway</keyword>
<sequence>MTDSAEWDLVDAAPVPSPLPPPPPPSLAAWLDSAGLLQSAAKIISVSGAEGVDDLLILSSEDIETIIAEANLKLVGGAKLRRALLELKKSRIGSSDNNSDYKSATDDTHAAPETSTGEAAAESLVQETEPFLQEAIAICIDRSGSMGAPFAELHLNIAGADGVAMTSSNKVVTERQRMEAVKAMFYAFRDRIESLGNGGTKSATHQIGLLQFDDKVETLLDLTPELDRFEAIVDDMKKRGTTAIYSAILEVARMLEPVFASSGSTDLRILVLTDGNSNCGVSPEEALSAVNKIGAVVDAIIVGDQPDSNLRKIVATTGGLCFQMASLGAGFELLESESVVSLKARRGGAPKPAHVERPPVDFGSIKVKDLSVAPPPVRPSVDAAAAAKLSRVIDVSTSVDVVDSMRVGAGTTTSALSKRVLKELRSVASKDSSIWLHSGEGVHLFPSESDLTVWRALIEGPKGSPFEGGVFSLSVRIPSDYPFKPPAVRFETPVYHCNVNDSGAICLSILAEAWSPANSVPRALEAVRMMLATPDTDNALRQWIAELTISYRRSGGSDTRYLDEARQRTAADASCSVEDWRKAWGGAAS</sequence>
<dbReference type="SUPFAM" id="SSF53300">
    <property type="entry name" value="vWA-like"/>
    <property type="match status" value="1"/>
</dbReference>
<dbReference type="InterPro" id="IPR036465">
    <property type="entry name" value="vWFA_dom_sf"/>
</dbReference>
<dbReference type="AlphaFoldDB" id="A0A7S2H8K1"/>
<feature type="active site" description="Glycyl thioester intermediate" evidence="3">
    <location>
        <position position="506"/>
    </location>
</feature>
<feature type="domain" description="VWFA" evidence="6">
    <location>
        <begin position="135"/>
        <end position="342"/>
    </location>
</feature>
<feature type="region of interest" description="Disordered" evidence="4">
    <location>
        <begin position="1"/>
        <end position="24"/>
    </location>
</feature>
<evidence type="ECO:0000256" key="4">
    <source>
        <dbReference type="SAM" id="MobiDB-lite"/>
    </source>
</evidence>
<dbReference type="SMART" id="SM00327">
    <property type="entry name" value="VWA"/>
    <property type="match status" value="1"/>
</dbReference>
<dbReference type="SUPFAM" id="SSF54495">
    <property type="entry name" value="UBC-like"/>
    <property type="match status" value="1"/>
</dbReference>
<evidence type="ECO:0000313" key="7">
    <source>
        <dbReference type="EMBL" id="CAD9483582.1"/>
    </source>
</evidence>
<feature type="region of interest" description="Disordered" evidence="4">
    <location>
        <begin position="93"/>
        <end position="124"/>
    </location>
</feature>
<dbReference type="CDD" id="cd00195">
    <property type="entry name" value="UBCc_UEV"/>
    <property type="match status" value="1"/>
</dbReference>
<evidence type="ECO:0000256" key="1">
    <source>
        <dbReference type="ARBA" id="ARBA00022679"/>
    </source>
</evidence>